<accession>A0A6A6ICS9</accession>
<dbReference type="GeneID" id="54582640"/>
<organism evidence="2 3">
    <name type="scientific">Trematosphaeria pertusa</name>
    <dbReference type="NCBI Taxonomy" id="390896"/>
    <lineage>
        <taxon>Eukaryota</taxon>
        <taxon>Fungi</taxon>
        <taxon>Dikarya</taxon>
        <taxon>Ascomycota</taxon>
        <taxon>Pezizomycotina</taxon>
        <taxon>Dothideomycetes</taxon>
        <taxon>Pleosporomycetidae</taxon>
        <taxon>Pleosporales</taxon>
        <taxon>Massarineae</taxon>
        <taxon>Trematosphaeriaceae</taxon>
        <taxon>Trematosphaeria</taxon>
    </lineage>
</organism>
<protein>
    <submittedName>
        <fullName evidence="2">Uncharacterized protein</fullName>
    </submittedName>
</protein>
<proteinExistence type="predicted"/>
<name>A0A6A6ICS9_9PLEO</name>
<dbReference type="RefSeq" id="XP_033682364.1">
    <property type="nucleotide sequence ID" value="XM_033829310.1"/>
</dbReference>
<keyword evidence="3" id="KW-1185">Reference proteome</keyword>
<sequence length="150" mass="17164">MPNRNARHRRSKKAGKGTQNPVDIPSDPNPTTSSETSKRTPKNESPPGAWAYSAHSREEMAQSRLWPHVRIIRGIRPYDWAVGHAISCQAETYLRLFGTSAILLCQAWRYATQLVLRHLTQPQGEPRQYPPSRQSQDRSVWHRLSQVEIS</sequence>
<feature type="compositionally biased region" description="Basic residues" evidence="1">
    <location>
        <begin position="1"/>
        <end position="15"/>
    </location>
</feature>
<gene>
    <name evidence="2" type="ORF">BU26DRAFT_520540</name>
</gene>
<feature type="region of interest" description="Disordered" evidence="1">
    <location>
        <begin position="1"/>
        <end position="55"/>
    </location>
</feature>
<reference evidence="2" key="1">
    <citation type="journal article" date="2020" name="Stud. Mycol.">
        <title>101 Dothideomycetes genomes: a test case for predicting lifestyles and emergence of pathogens.</title>
        <authorList>
            <person name="Haridas S."/>
            <person name="Albert R."/>
            <person name="Binder M."/>
            <person name="Bloem J."/>
            <person name="Labutti K."/>
            <person name="Salamov A."/>
            <person name="Andreopoulos B."/>
            <person name="Baker S."/>
            <person name="Barry K."/>
            <person name="Bills G."/>
            <person name="Bluhm B."/>
            <person name="Cannon C."/>
            <person name="Castanera R."/>
            <person name="Culley D."/>
            <person name="Daum C."/>
            <person name="Ezra D."/>
            <person name="Gonzalez J."/>
            <person name="Henrissat B."/>
            <person name="Kuo A."/>
            <person name="Liang C."/>
            <person name="Lipzen A."/>
            <person name="Lutzoni F."/>
            <person name="Magnuson J."/>
            <person name="Mondo S."/>
            <person name="Nolan M."/>
            <person name="Ohm R."/>
            <person name="Pangilinan J."/>
            <person name="Park H.-J."/>
            <person name="Ramirez L."/>
            <person name="Alfaro M."/>
            <person name="Sun H."/>
            <person name="Tritt A."/>
            <person name="Yoshinaga Y."/>
            <person name="Zwiers L.-H."/>
            <person name="Turgeon B."/>
            <person name="Goodwin S."/>
            <person name="Spatafora J."/>
            <person name="Crous P."/>
            <person name="Grigoriev I."/>
        </authorList>
    </citation>
    <scope>NUCLEOTIDE SEQUENCE</scope>
    <source>
        <strain evidence="2">CBS 122368</strain>
    </source>
</reference>
<dbReference type="EMBL" id="ML987197">
    <property type="protein sequence ID" value="KAF2247360.1"/>
    <property type="molecule type" value="Genomic_DNA"/>
</dbReference>
<evidence type="ECO:0000256" key="1">
    <source>
        <dbReference type="SAM" id="MobiDB-lite"/>
    </source>
</evidence>
<evidence type="ECO:0000313" key="2">
    <source>
        <dbReference type="EMBL" id="KAF2247360.1"/>
    </source>
</evidence>
<dbReference type="Proteomes" id="UP000800094">
    <property type="component" value="Unassembled WGS sequence"/>
</dbReference>
<evidence type="ECO:0000313" key="3">
    <source>
        <dbReference type="Proteomes" id="UP000800094"/>
    </source>
</evidence>
<dbReference type="AlphaFoldDB" id="A0A6A6ICS9"/>